<feature type="compositionally biased region" description="Acidic residues" evidence="1">
    <location>
        <begin position="1"/>
        <end position="10"/>
    </location>
</feature>
<gene>
    <name evidence="2" type="ORF">GP486_007451</name>
</gene>
<comment type="caution">
    <text evidence="2">The sequence shown here is derived from an EMBL/GenBank/DDBJ whole genome shotgun (WGS) entry which is preliminary data.</text>
</comment>
<sequence length="346" mass="40136">MDIDMLDIDTEELKSVTSIASDGHSKVEPIRNVRRGPAPGSSGRKRKNSTELSQHPQSIKRRNREDAMSSIEKRIELAKKADRSAIGYHIRNLKKTKKYQDATEDERSKMEEDMKSEVLRKRDIDGVSAKVIEYLLGYGENGGRYAEYDDGNPAWEDIDFDIWDPSTEVIWRNDDQLNHEKLPDYNNQYLRQHGYGIPPAVSSKMSGIAFKYWQLKWKAHFRSYTKKLRILSRRQIDGTEPPHMFFTPGEIAIFKNMATWKEDDIDIETGWYTLPGPVEWWADGYDYESYGFDVPTADMRHHEALLMAFTPSVKPPALWDEVFPSETELCLMNSSIEARLLQKIFE</sequence>
<evidence type="ECO:0000256" key="1">
    <source>
        <dbReference type="SAM" id="MobiDB-lite"/>
    </source>
</evidence>
<dbReference type="Proteomes" id="UP000750711">
    <property type="component" value="Unassembled WGS sequence"/>
</dbReference>
<evidence type="ECO:0000313" key="2">
    <source>
        <dbReference type="EMBL" id="KAH0551259.1"/>
    </source>
</evidence>
<accession>A0A9P8L4V3</accession>
<feature type="region of interest" description="Disordered" evidence="1">
    <location>
        <begin position="1"/>
        <end position="68"/>
    </location>
</feature>
<protein>
    <submittedName>
        <fullName evidence="2">Uncharacterized protein</fullName>
    </submittedName>
</protein>
<evidence type="ECO:0000313" key="3">
    <source>
        <dbReference type="Proteomes" id="UP000750711"/>
    </source>
</evidence>
<organism evidence="2 3">
    <name type="scientific">Trichoglossum hirsutum</name>
    <dbReference type="NCBI Taxonomy" id="265104"/>
    <lineage>
        <taxon>Eukaryota</taxon>
        <taxon>Fungi</taxon>
        <taxon>Dikarya</taxon>
        <taxon>Ascomycota</taxon>
        <taxon>Pezizomycotina</taxon>
        <taxon>Geoglossomycetes</taxon>
        <taxon>Geoglossales</taxon>
        <taxon>Geoglossaceae</taxon>
        <taxon>Trichoglossum</taxon>
    </lineage>
</organism>
<reference evidence="2" key="1">
    <citation type="submission" date="2021-03" db="EMBL/GenBank/DDBJ databases">
        <title>Comparative genomics and phylogenomic investigation of the class Geoglossomycetes provide insights into ecological specialization and systematics.</title>
        <authorList>
            <person name="Melie T."/>
            <person name="Pirro S."/>
            <person name="Miller A.N."/>
            <person name="Quandt A."/>
        </authorList>
    </citation>
    <scope>NUCLEOTIDE SEQUENCE</scope>
    <source>
        <strain evidence="2">CAQ_001_2017</strain>
    </source>
</reference>
<keyword evidence="3" id="KW-1185">Reference proteome</keyword>
<dbReference type="AlphaFoldDB" id="A0A9P8L4V3"/>
<name>A0A9P8L4V3_9PEZI</name>
<proteinExistence type="predicted"/>
<dbReference type="EMBL" id="JAGHQM010002109">
    <property type="protein sequence ID" value="KAH0551259.1"/>
    <property type="molecule type" value="Genomic_DNA"/>
</dbReference>